<dbReference type="EMBL" id="AOSK01000010">
    <property type="protein sequence ID" value="EYD78140.1"/>
    <property type="molecule type" value="Genomic_DNA"/>
</dbReference>
<dbReference type="SUPFAM" id="SSF56719">
    <property type="entry name" value="Type II DNA topoisomerase"/>
    <property type="match status" value="1"/>
</dbReference>
<dbReference type="PATRIC" id="fig|442562.3.peg.271"/>
<evidence type="ECO:0000313" key="8">
    <source>
        <dbReference type="Proteomes" id="UP000019666"/>
    </source>
</evidence>
<keyword evidence="4" id="KW-0472">Membrane</keyword>
<evidence type="ECO:0000256" key="1">
    <source>
        <dbReference type="ARBA" id="ARBA00000185"/>
    </source>
</evidence>
<dbReference type="PANTHER" id="PTHR43493:SF1">
    <property type="entry name" value="DNA TOPOISOMERASE 4 SUBUNIT A"/>
    <property type="match status" value="1"/>
</dbReference>
<dbReference type="GO" id="GO:0003918">
    <property type="term" value="F:DNA topoisomerase type II (double strand cut, ATP-hydrolyzing) activity"/>
    <property type="evidence" value="ECO:0007669"/>
    <property type="project" value="UniProtKB-EC"/>
</dbReference>
<dbReference type="Proteomes" id="UP000019666">
    <property type="component" value="Unassembled WGS sequence"/>
</dbReference>
<dbReference type="GO" id="GO:0003677">
    <property type="term" value="F:DNA binding"/>
    <property type="evidence" value="ECO:0007669"/>
    <property type="project" value="UniProtKB-UniRule"/>
</dbReference>
<dbReference type="InterPro" id="IPR013757">
    <property type="entry name" value="Topo_IIA_A_a_sf"/>
</dbReference>
<dbReference type="InterPro" id="IPR050220">
    <property type="entry name" value="Type_II_DNA_Topoisomerases"/>
</dbReference>
<dbReference type="STRING" id="442562.Rumeso_00271"/>
<dbReference type="GO" id="GO:0009330">
    <property type="term" value="C:DNA topoisomerase type II (double strand cut, ATP-hydrolyzing) complex"/>
    <property type="evidence" value="ECO:0007669"/>
    <property type="project" value="TreeGrafter"/>
</dbReference>
<gene>
    <name evidence="7" type="ORF">Rumeso_00271</name>
</gene>
<comment type="caution">
    <text evidence="7">The sequence shown here is derived from an EMBL/GenBank/DDBJ whole genome shotgun (WGS) entry which is preliminary data.</text>
</comment>
<dbReference type="HOGENOM" id="CLU_874014_0_0_5"/>
<keyword evidence="7" id="KW-0413">Isomerase</keyword>
<dbReference type="SMART" id="SM00434">
    <property type="entry name" value="TOP4c"/>
    <property type="match status" value="1"/>
</dbReference>
<dbReference type="AlphaFoldDB" id="A0A017HUZ4"/>
<dbReference type="InterPro" id="IPR002205">
    <property type="entry name" value="Topo_IIA_dom_A"/>
</dbReference>
<evidence type="ECO:0000313" key="7">
    <source>
        <dbReference type="EMBL" id="EYD78140.1"/>
    </source>
</evidence>
<keyword evidence="5" id="KW-0238">DNA-binding</keyword>
<evidence type="ECO:0000259" key="6">
    <source>
        <dbReference type="PROSITE" id="PS52040"/>
    </source>
</evidence>
<dbReference type="PANTHER" id="PTHR43493">
    <property type="entry name" value="DNA GYRASE/TOPOISOMERASE SUBUNIT A"/>
    <property type="match status" value="1"/>
</dbReference>
<dbReference type="InterPro" id="IPR013760">
    <property type="entry name" value="Topo_IIA-like_dom_sf"/>
</dbReference>
<dbReference type="PROSITE" id="PS52040">
    <property type="entry name" value="TOPO_IIA"/>
    <property type="match status" value="1"/>
</dbReference>
<reference evidence="7 8" key="1">
    <citation type="submission" date="2013-02" db="EMBL/GenBank/DDBJ databases">
        <authorList>
            <person name="Fiebig A."/>
            <person name="Goeker M."/>
            <person name="Klenk H.-P.P."/>
        </authorList>
    </citation>
    <scope>NUCLEOTIDE SEQUENCE [LARGE SCALE GENOMIC DNA]</scope>
    <source>
        <strain evidence="7 8">DSM 19309</strain>
    </source>
</reference>
<keyword evidence="3" id="KW-0799">Topoisomerase</keyword>
<evidence type="ECO:0000256" key="4">
    <source>
        <dbReference type="ARBA" id="ARBA00023136"/>
    </source>
</evidence>
<keyword evidence="8" id="KW-1185">Reference proteome</keyword>
<accession>A0A017HUZ4</accession>
<dbReference type="Gene3D" id="1.10.268.10">
    <property type="entry name" value="Topoisomerase, domain 3"/>
    <property type="match status" value="1"/>
</dbReference>
<feature type="domain" description="Topo IIA-type catalytic" evidence="6">
    <location>
        <begin position="1"/>
        <end position="279"/>
    </location>
</feature>
<dbReference type="GO" id="GO:0005524">
    <property type="term" value="F:ATP binding"/>
    <property type="evidence" value="ECO:0007669"/>
    <property type="project" value="InterPro"/>
</dbReference>
<dbReference type="Gene3D" id="3.30.1360.40">
    <property type="match status" value="1"/>
</dbReference>
<protein>
    <submittedName>
        <fullName evidence="7">Topoisomerase IV subunit A</fullName>
        <ecNumber evidence="7">5.99.1.-</ecNumber>
    </submittedName>
</protein>
<sequence>MRQIVVTEIPYQVQKSKLIEKLAEIVQSKKLPALADVRDESADDVRIVLEPRARSVDPEMLMGMLFRQSDLEVRVPLNMNVLIDGLTPKVCGLREVLRAFLDHRRDVLGRRSRHRLERIDRRLEVLGGLIIAFLNLDRVIDIIRYDDDPKAALQAEDWDSPLPRARSEADYRSPLSAKGQAVIPPGIGMTEAQAEAILNMRLRSLRRLEEMQLVAERDALLAEREGLLALMADEGLQWKAIAADLRESRKRFGAKAPGGARRTTLEIAGETAEITPESMIEREPVTVVLSEMGWVRAMRGMSSARASATRTATRRASS</sequence>
<comment type="caution">
    <text evidence="5">Lacks conserved residue(s) required for the propagation of feature annotation.</text>
</comment>
<comment type="catalytic activity">
    <reaction evidence="1">
        <text>ATP-dependent breakage, passage and rejoining of double-stranded DNA.</text>
        <dbReference type="EC" id="5.6.2.2"/>
    </reaction>
</comment>
<dbReference type="GO" id="GO:0006265">
    <property type="term" value="P:DNA topological change"/>
    <property type="evidence" value="ECO:0007669"/>
    <property type="project" value="InterPro"/>
</dbReference>
<keyword evidence="2" id="KW-1003">Cell membrane</keyword>
<dbReference type="GO" id="GO:0005737">
    <property type="term" value="C:cytoplasm"/>
    <property type="evidence" value="ECO:0007669"/>
    <property type="project" value="TreeGrafter"/>
</dbReference>
<organism evidence="7 8">
    <name type="scientific">Rubellimicrobium mesophilum DSM 19309</name>
    <dbReference type="NCBI Taxonomy" id="442562"/>
    <lineage>
        <taxon>Bacteria</taxon>
        <taxon>Pseudomonadati</taxon>
        <taxon>Pseudomonadota</taxon>
        <taxon>Alphaproteobacteria</taxon>
        <taxon>Rhodobacterales</taxon>
        <taxon>Roseobacteraceae</taxon>
        <taxon>Rubellimicrobium</taxon>
    </lineage>
</organism>
<dbReference type="EC" id="5.99.1.-" evidence="7"/>
<dbReference type="Pfam" id="PF00521">
    <property type="entry name" value="DNA_topoisoIV"/>
    <property type="match status" value="1"/>
</dbReference>
<name>A0A017HUZ4_9RHOB</name>
<evidence type="ECO:0000256" key="2">
    <source>
        <dbReference type="ARBA" id="ARBA00022475"/>
    </source>
</evidence>
<proteinExistence type="predicted"/>
<evidence type="ECO:0000256" key="3">
    <source>
        <dbReference type="ARBA" id="ARBA00023029"/>
    </source>
</evidence>
<evidence type="ECO:0000256" key="5">
    <source>
        <dbReference type="PROSITE-ProRule" id="PRU01384"/>
    </source>
</evidence>